<keyword evidence="2" id="KW-0472">Membrane</keyword>
<evidence type="ECO:0000256" key="2">
    <source>
        <dbReference type="SAM" id="Phobius"/>
    </source>
</evidence>
<keyword evidence="2" id="KW-1133">Transmembrane helix</keyword>
<accession>A0A7Y6DX11</accession>
<comment type="caution">
    <text evidence="4">The sequence shown here is derived from an EMBL/GenBank/DDBJ whole genome shotgun (WGS) entry which is preliminary data.</text>
</comment>
<feature type="region of interest" description="Disordered" evidence="1">
    <location>
        <begin position="1"/>
        <end position="20"/>
    </location>
</feature>
<keyword evidence="5" id="KW-1185">Reference proteome</keyword>
<feature type="domain" description="NERD" evidence="3">
    <location>
        <begin position="52"/>
        <end position="158"/>
    </location>
</feature>
<dbReference type="Pfam" id="PF08378">
    <property type="entry name" value="NERD"/>
    <property type="match status" value="1"/>
</dbReference>
<evidence type="ECO:0000259" key="3">
    <source>
        <dbReference type="PROSITE" id="PS50965"/>
    </source>
</evidence>
<feature type="compositionally biased region" description="Basic residues" evidence="1">
    <location>
        <begin position="237"/>
        <end position="251"/>
    </location>
</feature>
<feature type="compositionally biased region" description="Low complexity" evidence="1">
    <location>
        <begin position="1"/>
        <end position="10"/>
    </location>
</feature>
<organism evidence="4 5">
    <name type="scientific">Cellulomonas humilata</name>
    <dbReference type="NCBI Taxonomy" id="144055"/>
    <lineage>
        <taxon>Bacteria</taxon>
        <taxon>Bacillati</taxon>
        <taxon>Actinomycetota</taxon>
        <taxon>Actinomycetes</taxon>
        <taxon>Micrococcales</taxon>
        <taxon>Cellulomonadaceae</taxon>
        <taxon>Cellulomonas</taxon>
    </lineage>
</organism>
<name>A0A7Y6DX11_9CELL</name>
<dbReference type="AlphaFoldDB" id="A0A7Y6DX11"/>
<sequence length="282" mass="30198">MGEAGFGAEEQAGRRARRVAQLRAEQSRGAAVDAEVQAKLARAQRDQRAWAAGAEGERQVAAAIESVGRYGWTSLHDLHWPGRPQANLDHVALGPGGVILVDAKNWSGNVVVSDGRLRQNGYDRTSQVESVARATADLVAELAPQHRSAVRGVVCLAGQDVEPTELPWGVVVVGRAQLPAYLVSLAPRLSPYDVADAGRFLLSHLGGPVSPGVVRSAPRPRLQKRVTTKQRSSAPRSRTRQRAASRRHPSKRSILGEAALKLLLLGGALMMLVNILPRLMGG</sequence>
<dbReference type="EMBL" id="JABMCI010000060">
    <property type="protein sequence ID" value="NUU17198.1"/>
    <property type="molecule type" value="Genomic_DNA"/>
</dbReference>
<evidence type="ECO:0000313" key="5">
    <source>
        <dbReference type="Proteomes" id="UP000565724"/>
    </source>
</evidence>
<reference evidence="4 5" key="1">
    <citation type="submission" date="2020-05" db="EMBL/GenBank/DDBJ databases">
        <title>Genome Sequencing of Type Strains.</title>
        <authorList>
            <person name="Lemaire J.F."/>
            <person name="Inderbitzin P."/>
            <person name="Gregorio O.A."/>
            <person name="Collins S.B."/>
            <person name="Wespe N."/>
            <person name="Knight-Connoni V."/>
        </authorList>
    </citation>
    <scope>NUCLEOTIDE SEQUENCE [LARGE SCALE GENOMIC DNA]</scope>
    <source>
        <strain evidence="4 5">ATCC 25174</strain>
    </source>
</reference>
<dbReference type="PROSITE" id="PS50965">
    <property type="entry name" value="NERD"/>
    <property type="match status" value="1"/>
</dbReference>
<feature type="transmembrane region" description="Helical" evidence="2">
    <location>
        <begin position="254"/>
        <end position="276"/>
    </location>
</feature>
<evidence type="ECO:0000313" key="4">
    <source>
        <dbReference type="EMBL" id="NUU17198.1"/>
    </source>
</evidence>
<proteinExistence type="predicted"/>
<protein>
    <submittedName>
        <fullName evidence="4">NERD domain-containing protein</fullName>
    </submittedName>
</protein>
<feature type="region of interest" description="Disordered" evidence="1">
    <location>
        <begin position="212"/>
        <end position="251"/>
    </location>
</feature>
<dbReference type="Proteomes" id="UP000565724">
    <property type="component" value="Unassembled WGS sequence"/>
</dbReference>
<dbReference type="InterPro" id="IPR011528">
    <property type="entry name" value="NERD"/>
</dbReference>
<evidence type="ECO:0000256" key="1">
    <source>
        <dbReference type="SAM" id="MobiDB-lite"/>
    </source>
</evidence>
<gene>
    <name evidence="4" type="ORF">HP550_08035</name>
</gene>
<keyword evidence="2" id="KW-0812">Transmembrane</keyword>